<proteinExistence type="predicted"/>
<dbReference type="AlphaFoldDB" id="A0A450ZDP7"/>
<gene>
    <name evidence="1" type="ORF">BECKTC1821D_GA0114238_11452</name>
</gene>
<reference evidence="1" key="1">
    <citation type="submission" date="2019-02" db="EMBL/GenBank/DDBJ databases">
        <authorList>
            <person name="Gruber-Vodicka R. H."/>
            <person name="Seah K. B. B."/>
        </authorList>
    </citation>
    <scope>NUCLEOTIDE SEQUENCE</scope>
    <source>
        <strain evidence="1">BECK_BZ123</strain>
    </source>
</reference>
<accession>A0A450ZDP7</accession>
<dbReference type="EMBL" id="CAADFS010000145">
    <property type="protein sequence ID" value="VFK51904.1"/>
    <property type="molecule type" value="Genomic_DNA"/>
</dbReference>
<organism evidence="1">
    <name type="scientific">Candidatus Kentrum sp. TC</name>
    <dbReference type="NCBI Taxonomy" id="2126339"/>
    <lineage>
        <taxon>Bacteria</taxon>
        <taxon>Pseudomonadati</taxon>
        <taxon>Pseudomonadota</taxon>
        <taxon>Gammaproteobacteria</taxon>
        <taxon>Candidatus Kentrum</taxon>
    </lineage>
</organism>
<protein>
    <submittedName>
        <fullName evidence="1">Uncharacterized protein</fullName>
    </submittedName>
</protein>
<evidence type="ECO:0000313" key="1">
    <source>
        <dbReference type="EMBL" id="VFK51904.1"/>
    </source>
</evidence>
<sequence length="263" mass="29187">MAGSEKNRCPRKEHPVWILARSAEALKARKTVKELPVEFKVHPGQNQHMEETCAERITGKLQSCFGSRSGTSGCRARPLVPADRKAASGVGLVEKKDRTSRPSLEDKRQCIEPEHPKPSIRRQCELIDPARASYYRSTPVRAETQESLELMRLFDEKYTRHPFYGSRKMFYLLRGQGEPQAGAAINAQTPGASAQALPVPAARTVHRAGRSSVVRGYHLYPHAPWVCVSGSGDGVVQSLRARPAWTARAALWTTSWSNAYGAR</sequence>
<name>A0A450ZDP7_9GAMM</name>